<dbReference type="OrthoDB" id="368507at2759"/>
<dbReference type="GO" id="GO:0043248">
    <property type="term" value="P:proteasome assembly"/>
    <property type="evidence" value="ECO:0007669"/>
    <property type="project" value="InterPro"/>
</dbReference>
<dbReference type="PANTHER" id="PTHR33559">
    <property type="entry name" value="PROTEASOME ASSEMBLY CHAPERONE 4"/>
    <property type="match status" value="1"/>
</dbReference>
<dbReference type="Pfam" id="PF16093">
    <property type="entry name" value="PAC4"/>
    <property type="match status" value="1"/>
</dbReference>
<sequence length="141" mass="14891">MISASSISVETQVLTSSNLSQPALALQVIQLVDSYMLWVGVAEGSLDDVQKSTLRGNLCKDWACAMPPITAGTIGPATSLFRSTGSDIALSMAQRLARRFKKQILLSVDIPSTYLAAGQGPGILLEAEKGIVKVLSGIENK</sequence>
<evidence type="ECO:0000313" key="2">
    <source>
        <dbReference type="Proteomes" id="UP000807353"/>
    </source>
</evidence>
<protein>
    <submittedName>
        <fullName evidence="1">Uncharacterized protein</fullName>
    </submittedName>
</protein>
<dbReference type="InterPro" id="IPR032157">
    <property type="entry name" value="PAC4"/>
</dbReference>
<evidence type="ECO:0000313" key="1">
    <source>
        <dbReference type="EMBL" id="KAF9469935.1"/>
    </source>
</evidence>
<dbReference type="PANTHER" id="PTHR33559:SF1">
    <property type="entry name" value="PROTEASOME ASSEMBLY CHAPERONE 4"/>
    <property type="match status" value="1"/>
</dbReference>
<dbReference type="EMBL" id="MU150229">
    <property type="protein sequence ID" value="KAF9469935.1"/>
    <property type="molecule type" value="Genomic_DNA"/>
</dbReference>
<comment type="caution">
    <text evidence="1">The sequence shown here is derived from an EMBL/GenBank/DDBJ whole genome shotgun (WGS) entry which is preliminary data.</text>
</comment>
<accession>A0A9P5YJT5</accession>
<proteinExistence type="predicted"/>
<reference evidence="1" key="1">
    <citation type="submission" date="2020-11" db="EMBL/GenBank/DDBJ databases">
        <authorList>
            <consortium name="DOE Joint Genome Institute"/>
            <person name="Ahrendt S."/>
            <person name="Riley R."/>
            <person name="Andreopoulos W."/>
            <person name="Labutti K."/>
            <person name="Pangilinan J."/>
            <person name="Ruiz-Duenas F.J."/>
            <person name="Barrasa J.M."/>
            <person name="Sanchez-Garcia M."/>
            <person name="Camarero S."/>
            <person name="Miyauchi S."/>
            <person name="Serrano A."/>
            <person name="Linde D."/>
            <person name="Babiker R."/>
            <person name="Drula E."/>
            <person name="Ayuso-Fernandez I."/>
            <person name="Pacheco R."/>
            <person name="Padilla G."/>
            <person name="Ferreira P."/>
            <person name="Barriuso J."/>
            <person name="Kellner H."/>
            <person name="Castanera R."/>
            <person name="Alfaro M."/>
            <person name="Ramirez L."/>
            <person name="Pisabarro A.G."/>
            <person name="Kuo A."/>
            <person name="Tritt A."/>
            <person name="Lipzen A."/>
            <person name="He G."/>
            <person name="Yan M."/>
            <person name="Ng V."/>
            <person name="Cullen D."/>
            <person name="Martin F."/>
            <person name="Rosso M.-N."/>
            <person name="Henrissat B."/>
            <person name="Hibbett D."/>
            <person name="Martinez A.T."/>
            <person name="Grigoriev I.V."/>
        </authorList>
    </citation>
    <scope>NUCLEOTIDE SEQUENCE</scope>
    <source>
        <strain evidence="1">CBS 247.69</strain>
    </source>
</reference>
<dbReference type="AlphaFoldDB" id="A0A9P5YJT5"/>
<dbReference type="Proteomes" id="UP000807353">
    <property type="component" value="Unassembled WGS sequence"/>
</dbReference>
<keyword evidence="2" id="KW-1185">Reference proteome</keyword>
<name>A0A9P5YJT5_9AGAR</name>
<organism evidence="1 2">
    <name type="scientific">Collybia nuda</name>
    <dbReference type="NCBI Taxonomy" id="64659"/>
    <lineage>
        <taxon>Eukaryota</taxon>
        <taxon>Fungi</taxon>
        <taxon>Dikarya</taxon>
        <taxon>Basidiomycota</taxon>
        <taxon>Agaricomycotina</taxon>
        <taxon>Agaricomycetes</taxon>
        <taxon>Agaricomycetidae</taxon>
        <taxon>Agaricales</taxon>
        <taxon>Tricholomatineae</taxon>
        <taxon>Clitocybaceae</taxon>
        <taxon>Collybia</taxon>
    </lineage>
</organism>
<gene>
    <name evidence="1" type="ORF">BDZ94DRAFT_43665</name>
</gene>